<gene>
    <name evidence="1" type="ORF">SLOPH_886</name>
</gene>
<proteinExistence type="predicted"/>
<comment type="caution">
    <text evidence="1">The sequence shown here is derived from an EMBL/GenBank/DDBJ whole genome shotgun (WGS) entry which is preliminary data.</text>
</comment>
<evidence type="ECO:0000313" key="2">
    <source>
        <dbReference type="Proteomes" id="UP000014978"/>
    </source>
</evidence>
<organism evidence="1 2">
    <name type="scientific">Spraguea lophii (strain 42_110)</name>
    <name type="common">Microsporidian parasite</name>
    <dbReference type="NCBI Taxonomy" id="1358809"/>
    <lineage>
        <taxon>Eukaryota</taxon>
        <taxon>Fungi</taxon>
        <taxon>Fungi incertae sedis</taxon>
        <taxon>Microsporidia</taxon>
        <taxon>Spragueidae</taxon>
        <taxon>Spraguea</taxon>
    </lineage>
</organism>
<protein>
    <submittedName>
        <fullName evidence="1">Uncharacterized protein</fullName>
    </submittedName>
</protein>
<name>S7W8D5_SPRLO</name>
<dbReference type="VEuPathDB" id="MicrosporidiaDB:SLOPH_886"/>
<evidence type="ECO:0000313" key="1">
    <source>
        <dbReference type="EMBL" id="EPR79111.1"/>
    </source>
</evidence>
<dbReference type="InParanoid" id="S7W8D5"/>
<reference evidence="2" key="1">
    <citation type="journal article" date="2013" name="PLoS Genet.">
        <title>The genome of Spraguea lophii and the basis of host-microsporidian interactions.</title>
        <authorList>
            <person name="Campbell S.E."/>
            <person name="Williams T.A."/>
            <person name="Yousuf A."/>
            <person name="Soanes D.M."/>
            <person name="Paszkiewicz K.H."/>
            <person name="Williams B.A.P."/>
        </authorList>
    </citation>
    <scope>NUCLEOTIDE SEQUENCE [LARGE SCALE GENOMIC DNA]</scope>
    <source>
        <strain evidence="2">42_110</strain>
    </source>
</reference>
<keyword evidence="2" id="KW-1185">Reference proteome</keyword>
<dbReference type="EMBL" id="ATCN01000400">
    <property type="protein sequence ID" value="EPR79111.1"/>
    <property type="molecule type" value="Genomic_DNA"/>
</dbReference>
<dbReference type="Proteomes" id="UP000014978">
    <property type="component" value="Unassembled WGS sequence"/>
</dbReference>
<sequence>MEEKINGVRISKGEIYFLESNLDGKEIWKKNNRLNVTVKNRYINEIRKKKDELINMMNKGLEKNQGIRTDLNITSSKSDISSIDVEKIAKFNDIIQINKEEQMLDLFHDDFETEQTEDEDEFLREACKNDKEEVKMTKKTIMTGGYRKHLFNKWDKNKEDGVMEIKTTNEFKNLSIKTQKNPEKKIIDLGDDESSTLDTPVPFIYVKKNKARAFGTRIQSSIINKKYNIKINIKLKKFDPENILFVRDFKKPTNSKNVLISKTIEEIKKPVDIRENDKIGIEKRKHISSIPGKKEENVKRRVTRKETVLKNFFIDDDVELPNSSFFDDLC</sequence>
<accession>S7W8D5</accession>
<dbReference type="HOGENOM" id="CLU_842424_0_0_1"/>
<dbReference type="AlphaFoldDB" id="S7W8D5"/>